<feature type="region of interest" description="Disordered" evidence="1">
    <location>
        <begin position="57"/>
        <end position="78"/>
    </location>
</feature>
<dbReference type="GO" id="GO:0016787">
    <property type="term" value="F:hydrolase activity"/>
    <property type="evidence" value="ECO:0007669"/>
    <property type="project" value="UniProtKB-KW"/>
</dbReference>
<evidence type="ECO:0000313" key="4">
    <source>
        <dbReference type="Proteomes" id="UP001596494"/>
    </source>
</evidence>
<keyword evidence="4" id="KW-1185">Reference proteome</keyword>
<evidence type="ECO:0000259" key="2">
    <source>
        <dbReference type="PROSITE" id="PS51832"/>
    </source>
</evidence>
<organism evidence="3 4">
    <name type="scientific">Halobacillus campisalis</name>
    <dbReference type="NCBI Taxonomy" id="435909"/>
    <lineage>
        <taxon>Bacteria</taxon>
        <taxon>Bacillati</taxon>
        <taxon>Bacillota</taxon>
        <taxon>Bacilli</taxon>
        <taxon>Bacillales</taxon>
        <taxon>Bacillaceae</taxon>
        <taxon>Halobacillus</taxon>
    </lineage>
</organism>
<dbReference type="RefSeq" id="WP_289215685.1">
    <property type="nucleotide sequence ID" value="NZ_JAPVRC010000003.1"/>
</dbReference>
<sequence>MEVHPSQLISGCILTKDVMGKTNSPIIPKHTVLDPIHINVLHEFLIASVEVGPKLSNGQPFVPDKKENPPPRQDTYTKKTAIPKDLPFHEYYLEAVKTYEQWFEHWQGGSSIDMKEIRTFMVPLIEQAVHSTRDVFLLHHYSTETNYLAHHSVATGLISAYLTAKLGYSRGEWLQAGLAGLLSDCGMARIDTRILHKTNALDEAEYEEIKKHAAYSYRLVENIPSLSSQAKLGILQHHERLDGSGYPLGLRQNKIHQFAQIIAVSDMYHAMTSERVYRKKQSPYKVLEEIIKEQFGRYDHTVIQLFVKEMTNFSTGTKVRLTTSQRGEIIFIDPAHPTRPMVQLEENGEIIALSQQSHVHIDEVVES</sequence>
<comment type="caution">
    <text evidence="3">The sequence shown here is derived from an EMBL/GenBank/DDBJ whole genome shotgun (WGS) entry which is preliminary data.</text>
</comment>
<dbReference type="Proteomes" id="UP001596494">
    <property type="component" value="Unassembled WGS sequence"/>
</dbReference>
<dbReference type="PANTHER" id="PTHR43155:SF2">
    <property type="entry name" value="CYCLIC DI-GMP PHOSPHODIESTERASE PA4108"/>
    <property type="match status" value="1"/>
</dbReference>
<accession>A0ABW2K0S9</accession>
<dbReference type="InterPro" id="IPR003607">
    <property type="entry name" value="HD/PDEase_dom"/>
</dbReference>
<evidence type="ECO:0000256" key="1">
    <source>
        <dbReference type="SAM" id="MobiDB-lite"/>
    </source>
</evidence>
<reference evidence="4" key="1">
    <citation type="journal article" date="2019" name="Int. J. Syst. Evol. Microbiol.">
        <title>The Global Catalogue of Microorganisms (GCM) 10K type strain sequencing project: providing services to taxonomists for standard genome sequencing and annotation.</title>
        <authorList>
            <consortium name="The Broad Institute Genomics Platform"/>
            <consortium name="The Broad Institute Genome Sequencing Center for Infectious Disease"/>
            <person name="Wu L."/>
            <person name="Ma J."/>
        </authorList>
    </citation>
    <scope>NUCLEOTIDE SEQUENCE [LARGE SCALE GENOMIC DNA]</scope>
    <source>
        <strain evidence="4">CCUG 73951</strain>
    </source>
</reference>
<dbReference type="InterPro" id="IPR037522">
    <property type="entry name" value="HD_GYP_dom"/>
</dbReference>
<dbReference type="EMBL" id="JBHTBY010000001">
    <property type="protein sequence ID" value="MFC7319937.1"/>
    <property type="molecule type" value="Genomic_DNA"/>
</dbReference>
<dbReference type="EC" id="3.1.4.-" evidence="3"/>
<evidence type="ECO:0000313" key="3">
    <source>
        <dbReference type="EMBL" id="MFC7319937.1"/>
    </source>
</evidence>
<dbReference type="PANTHER" id="PTHR43155">
    <property type="entry name" value="CYCLIC DI-GMP PHOSPHODIESTERASE PA4108-RELATED"/>
    <property type="match status" value="1"/>
</dbReference>
<name>A0ABW2K0S9_9BACI</name>
<gene>
    <name evidence="3" type="ORF">ACFQMN_03425</name>
</gene>
<dbReference type="CDD" id="cd00077">
    <property type="entry name" value="HDc"/>
    <property type="match status" value="1"/>
</dbReference>
<dbReference type="PROSITE" id="PS51832">
    <property type="entry name" value="HD_GYP"/>
    <property type="match status" value="1"/>
</dbReference>
<proteinExistence type="predicted"/>
<protein>
    <submittedName>
        <fullName evidence="3">HD-GYP domain-containing protein</fullName>
        <ecNumber evidence="3">3.1.4.-</ecNumber>
    </submittedName>
</protein>
<keyword evidence="3" id="KW-0378">Hydrolase</keyword>
<dbReference type="SUPFAM" id="SSF109604">
    <property type="entry name" value="HD-domain/PDEase-like"/>
    <property type="match status" value="1"/>
</dbReference>
<feature type="domain" description="HD-GYP" evidence="2">
    <location>
        <begin position="126"/>
        <end position="322"/>
    </location>
</feature>
<dbReference type="Pfam" id="PF13487">
    <property type="entry name" value="HD_5"/>
    <property type="match status" value="1"/>
</dbReference>
<dbReference type="Gene3D" id="1.10.3210.10">
    <property type="entry name" value="Hypothetical protein af1432"/>
    <property type="match status" value="1"/>
</dbReference>